<dbReference type="InterPro" id="IPR008278">
    <property type="entry name" value="4-PPantetheinyl_Trfase_dom"/>
</dbReference>
<dbReference type="GO" id="GO:0008897">
    <property type="term" value="F:holo-[acyl-carrier-protein] synthase activity"/>
    <property type="evidence" value="ECO:0007669"/>
    <property type="project" value="InterPro"/>
</dbReference>
<evidence type="ECO:0000256" key="2">
    <source>
        <dbReference type="SAM" id="MobiDB-lite"/>
    </source>
</evidence>
<feature type="domain" description="4'-phosphopantetheinyl transferase" evidence="3">
    <location>
        <begin position="21"/>
        <end position="58"/>
    </location>
</feature>
<dbReference type="OrthoDB" id="26719at2759"/>
<dbReference type="SUPFAM" id="SSF56214">
    <property type="entry name" value="4'-phosphopantetheinyl transferase"/>
    <property type="match status" value="1"/>
</dbReference>
<keyword evidence="1 4" id="KW-0808">Transferase</keyword>
<dbReference type="Pfam" id="PF01648">
    <property type="entry name" value="ACPS"/>
    <property type="match status" value="1"/>
</dbReference>
<dbReference type="InterPro" id="IPR037143">
    <property type="entry name" value="4-PPantetheinyl_Trfase_dom_sf"/>
</dbReference>
<dbReference type="GO" id="GO:0000287">
    <property type="term" value="F:magnesium ion binding"/>
    <property type="evidence" value="ECO:0007669"/>
    <property type="project" value="InterPro"/>
</dbReference>
<evidence type="ECO:0000313" key="4">
    <source>
        <dbReference type="EMBL" id="EER45840.1"/>
    </source>
</evidence>
<dbReference type="VEuPathDB" id="FungiDB:HCDG_01419"/>
<protein>
    <submittedName>
        <fullName evidence="4">4'-phosphopantetheinyl transferase NpgA</fullName>
    </submittedName>
</protein>
<dbReference type="STRING" id="544712.C6H4I0"/>
<dbReference type="Gene3D" id="3.90.470.20">
    <property type="entry name" value="4'-phosphopantetheinyl transferase domain"/>
    <property type="match status" value="1"/>
</dbReference>
<evidence type="ECO:0000313" key="5">
    <source>
        <dbReference type="Proteomes" id="UP000002624"/>
    </source>
</evidence>
<dbReference type="HOGENOM" id="CLU_1337185_0_0_1"/>
<dbReference type="Proteomes" id="UP000002624">
    <property type="component" value="Unassembled WGS sequence"/>
</dbReference>
<sequence>MKAYPRSSGGGGTANLQESITHRIRLFYTYWALKEAYIKMTGEALLAPWLRDLEFANVVVPAPPLSRPSPSPSPSPYPYASASASASSLWGVPETGVRAMLYGREVPEVRLEVVAFGNDYIFATAGRGVLTPRRKSARLARDRPSSPPDAPPARDPAPVEEVASDDAVGIGKQRNGNGYGKIEIRNQGLSVQAQAHTLIGGLVLE</sequence>
<name>C6H4I0_AJECH</name>
<dbReference type="AlphaFoldDB" id="C6H4I0"/>
<evidence type="ECO:0000256" key="1">
    <source>
        <dbReference type="ARBA" id="ARBA00022679"/>
    </source>
</evidence>
<evidence type="ECO:0000259" key="3">
    <source>
        <dbReference type="Pfam" id="PF01648"/>
    </source>
</evidence>
<organism evidence="4 5">
    <name type="scientific">Ajellomyces capsulatus (strain H143)</name>
    <name type="common">Darling's disease fungus</name>
    <name type="synonym">Histoplasma capsulatum</name>
    <dbReference type="NCBI Taxonomy" id="544712"/>
    <lineage>
        <taxon>Eukaryota</taxon>
        <taxon>Fungi</taxon>
        <taxon>Dikarya</taxon>
        <taxon>Ascomycota</taxon>
        <taxon>Pezizomycotina</taxon>
        <taxon>Eurotiomycetes</taxon>
        <taxon>Eurotiomycetidae</taxon>
        <taxon>Onygenales</taxon>
        <taxon>Ajellomycetaceae</taxon>
        <taxon>Histoplasma</taxon>
    </lineage>
</organism>
<reference evidence="5" key="1">
    <citation type="submission" date="2009-05" db="EMBL/GenBank/DDBJ databases">
        <title>The genome sequence of Ajellomyces capsulatus strain H143.</title>
        <authorList>
            <person name="Champion M."/>
            <person name="Cuomo C.A."/>
            <person name="Ma L.-J."/>
            <person name="Henn M.R."/>
            <person name="Sil A."/>
            <person name="Goldman B."/>
            <person name="Young S.K."/>
            <person name="Kodira C.D."/>
            <person name="Zeng Q."/>
            <person name="Koehrsen M."/>
            <person name="Alvarado L."/>
            <person name="Berlin A.M."/>
            <person name="Borenstein D."/>
            <person name="Chen Z."/>
            <person name="Engels R."/>
            <person name="Freedman E."/>
            <person name="Gellesch M."/>
            <person name="Goldberg J."/>
            <person name="Griggs A."/>
            <person name="Gujja S."/>
            <person name="Heiman D.I."/>
            <person name="Hepburn T.A."/>
            <person name="Howarth C."/>
            <person name="Jen D."/>
            <person name="Larson L."/>
            <person name="Lewis B."/>
            <person name="Mehta T."/>
            <person name="Park D."/>
            <person name="Pearson M."/>
            <person name="Roberts A."/>
            <person name="Saif S."/>
            <person name="Shea T.D."/>
            <person name="Shenoy N."/>
            <person name="Sisk P."/>
            <person name="Stolte C."/>
            <person name="Sykes S."/>
            <person name="Walk T."/>
            <person name="White J."/>
            <person name="Yandava C."/>
            <person name="Klein B."/>
            <person name="McEwen J.G."/>
            <person name="Puccia R."/>
            <person name="Goldman G.H."/>
            <person name="Felipe M.S."/>
            <person name="Nino-Vega G."/>
            <person name="San-Blas G."/>
            <person name="Taylor J.W."/>
            <person name="Mendoza L."/>
            <person name="Galagan J.E."/>
            <person name="Nusbaum C."/>
            <person name="Birren B.W."/>
        </authorList>
    </citation>
    <scope>NUCLEOTIDE SEQUENCE [LARGE SCALE GENOMIC DNA]</scope>
    <source>
        <strain evidence="5">H143</strain>
    </source>
</reference>
<feature type="compositionally biased region" description="Pro residues" evidence="2">
    <location>
        <begin position="145"/>
        <end position="155"/>
    </location>
</feature>
<dbReference type="EMBL" id="GG692419">
    <property type="protein sequence ID" value="EER45840.1"/>
    <property type="molecule type" value="Genomic_DNA"/>
</dbReference>
<proteinExistence type="predicted"/>
<accession>C6H4I0</accession>
<feature type="region of interest" description="Disordered" evidence="2">
    <location>
        <begin position="133"/>
        <end position="176"/>
    </location>
</feature>
<gene>
    <name evidence="4" type="ORF">HCDG_01419</name>
</gene>